<evidence type="ECO:0000256" key="13">
    <source>
        <dbReference type="ARBA" id="ARBA00031538"/>
    </source>
</evidence>
<feature type="compositionally biased region" description="Basic and acidic residues" evidence="17">
    <location>
        <begin position="358"/>
        <end position="380"/>
    </location>
</feature>
<feature type="transmembrane region" description="Helical" evidence="18">
    <location>
        <begin position="251"/>
        <end position="272"/>
    </location>
</feature>
<evidence type="ECO:0000256" key="8">
    <source>
        <dbReference type="ARBA" id="ARBA00022989"/>
    </source>
</evidence>
<dbReference type="Pfam" id="PF02096">
    <property type="entry name" value="60KD_IMP"/>
    <property type="match status" value="1"/>
</dbReference>
<evidence type="ECO:0000259" key="19">
    <source>
        <dbReference type="Pfam" id="PF02096"/>
    </source>
</evidence>
<keyword evidence="5" id="KW-1003">Cell membrane</keyword>
<dbReference type="OrthoDB" id="9780552at2"/>
<feature type="region of interest" description="Disordered" evidence="17">
    <location>
        <begin position="334"/>
        <end position="402"/>
    </location>
</feature>
<evidence type="ECO:0000256" key="18">
    <source>
        <dbReference type="SAM" id="Phobius"/>
    </source>
</evidence>
<protein>
    <recommendedName>
        <fullName evidence="3">Membrane protein insertase YidC</fullName>
    </recommendedName>
    <alternativeName>
        <fullName evidence="15">Foldase YidC</fullName>
    </alternativeName>
    <alternativeName>
        <fullName evidence="14">Membrane integrase YidC</fullName>
    </alternativeName>
    <alternativeName>
        <fullName evidence="13">Membrane protein YidC</fullName>
    </alternativeName>
</protein>
<sequence length="402" mass="46095">MLLEAFVWPVSAVMKMWQWLLAQVLGVSPDTAWVLSIVLLVITVRAILVPFNWSTYRSTRMMLMMRPEQERLEKRYGDSTDPEDVAAHDEALKELNKDYGYNPMTGCIPPLVQIPFILGLYRLLMWMSVPENGRTDSNIGLLTPEDTASFLDASFMGVPLPAYVSMSAEQFSALGTTSEDVRVVAIPLLIFALAFTTVNTFVSQLRSRTHLDWNATVSRNVYTWMWSMLVIIPVVLGFVGMTGLIPVALLLYWFLGNLWTLSQSVIIWYMLVKKYPLREEHKEQIHTSRTKVLGEKREEKRAKMNATHSWRRRRLSALVRPATIPQVSRDIKAEKEAMKAERKNAKAEQKSLKKARDKVRSDNRKAEMEKRRDERKRQKEGSSAGLDSSENAESPENHDQME</sequence>
<dbReference type="Proteomes" id="UP000186292">
    <property type="component" value="Unassembled WGS sequence"/>
</dbReference>
<dbReference type="EMBL" id="FTOF01000008">
    <property type="protein sequence ID" value="SIS48734.1"/>
    <property type="molecule type" value="Genomic_DNA"/>
</dbReference>
<keyword evidence="7" id="KW-0653">Protein transport</keyword>
<dbReference type="InterPro" id="IPR047196">
    <property type="entry name" value="YidC_ALB_C"/>
</dbReference>
<reference evidence="21" key="1">
    <citation type="submission" date="2017-01" db="EMBL/GenBank/DDBJ databases">
        <authorList>
            <person name="Varghese N."/>
            <person name="Submissions S."/>
        </authorList>
    </citation>
    <scope>NUCLEOTIDE SEQUENCE [LARGE SCALE GENOMIC DNA]</scope>
    <source>
        <strain evidence="21">DSM 44531</strain>
    </source>
</reference>
<dbReference type="GO" id="GO:0032977">
    <property type="term" value="F:membrane insertase activity"/>
    <property type="evidence" value="ECO:0007669"/>
    <property type="project" value="InterPro"/>
</dbReference>
<evidence type="ECO:0000256" key="11">
    <source>
        <dbReference type="ARBA" id="ARBA00025034"/>
    </source>
</evidence>
<feature type="region of interest" description="Disordered" evidence="17">
    <location>
        <begin position="286"/>
        <end position="309"/>
    </location>
</feature>
<evidence type="ECO:0000256" key="10">
    <source>
        <dbReference type="ARBA" id="ARBA00023186"/>
    </source>
</evidence>
<comment type="subcellular location">
    <subcellularLocation>
        <location evidence="1">Cell membrane</location>
        <topology evidence="1">Multi-pass membrane protein</topology>
    </subcellularLocation>
    <subcellularLocation>
        <location evidence="16">Membrane</location>
        <topology evidence="16">Multi-pass membrane protein</topology>
    </subcellularLocation>
</comment>
<keyword evidence="8 18" id="KW-1133">Transmembrane helix</keyword>
<feature type="compositionally biased region" description="Basic and acidic residues" evidence="17">
    <location>
        <begin position="286"/>
        <end position="302"/>
    </location>
</feature>
<dbReference type="InterPro" id="IPR028055">
    <property type="entry name" value="YidC/Oxa/ALB_C"/>
</dbReference>
<feature type="compositionally biased region" description="Polar residues" evidence="17">
    <location>
        <begin position="385"/>
        <end position="394"/>
    </location>
</feature>
<keyword evidence="6 16" id="KW-0812">Transmembrane</keyword>
<gene>
    <name evidence="20" type="ORF">SAMN05444817_1088</name>
</gene>
<dbReference type="CDD" id="cd20070">
    <property type="entry name" value="5TM_YidC_Alb3"/>
    <property type="match status" value="1"/>
</dbReference>
<comment type="subunit">
    <text evidence="12">Interacts with the Sec translocase complex via SecD. Specifically interacts with transmembrane segments of nascent integral membrane proteins during membrane integration.</text>
</comment>
<dbReference type="NCBIfam" id="TIGR03592">
    <property type="entry name" value="yidC_oxa1_cterm"/>
    <property type="match status" value="1"/>
</dbReference>
<dbReference type="InterPro" id="IPR001708">
    <property type="entry name" value="YidC/ALB3/OXA1/COX18"/>
</dbReference>
<keyword evidence="21" id="KW-1185">Reference proteome</keyword>
<evidence type="ECO:0000256" key="3">
    <source>
        <dbReference type="ARBA" id="ARBA00015325"/>
    </source>
</evidence>
<evidence type="ECO:0000256" key="16">
    <source>
        <dbReference type="RuleBase" id="RU003945"/>
    </source>
</evidence>
<dbReference type="STRING" id="1161099.SAMN05444817_1088"/>
<evidence type="ECO:0000256" key="6">
    <source>
        <dbReference type="ARBA" id="ARBA00022692"/>
    </source>
</evidence>
<dbReference type="AlphaFoldDB" id="A0A1N7JHJ8"/>
<keyword evidence="4" id="KW-0813">Transport</keyword>
<dbReference type="PANTHER" id="PTHR12428:SF65">
    <property type="entry name" value="CYTOCHROME C OXIDASE ASSEMBLY PROTEIN COX18, MITOCHONDRIAL"/>
    <property type="match status" value="1"/>
</dbReference>
<evidence type="ECO:0000256" key="7">
    <source>
        <dbReference type="ARBA" id="ARBA00022927"/>
    </source>
</evidence>
<comment type="function">
    <text evidence="11">Required for the insertion and/or proper folding and/or complex formation of integral membrane proteins into the membrane. Involved in integration of membrane proteins that insert both dependently and independently of the Sec translocase complex, as well as at least some lipoproteins. Aids folding of multispanning membrane proteins.</text>
</comment>
<keyword evidence="9 18" id="KW-0472">Membrane</keyword>
<evidence type="ECO:0000256" key="1">
    <source>
        <dbReference type="ARBA" id="ARBA00004651"/>
    </source>
</evidence>
<dbReference type="GO" id="GO:0005886">
    <property type="term" value="C:plasma membrane"/>
    <property type="evidence" value="ECO:0007669"/>
    <property type="project" value="UniProtKB-SubCell"/>
</dbReference>
<evidence type="ECO:0000256" key="9">
    <source>
        <dbReference type="ARBA" id="ARBA00023136"/>
    </source>
</evidence>
<feature type="transmembrane region" description="Helical" evidence="18">
    <location>
        <begin position="32"/>
        <end position="56"/>
    </location>
</feature>
<evidence type="ECO:0000256" key="5">
    <source>
        <dbReference type="ARBA" id="ARBA00022475"/>
    </source>
</evidence>
<evidence type="ECO:0000256" key="4">
    <source>
        <dbReference type="ARBA" id="ARBA00022448"/>
    </source>
</evidence>
<accession>A0A1N7JHJ8</accession>
<keyword evidence="10" id="KW-0143">Chaperone</keyword>
<feature type="transmembrane region" description="Helical" evidence="18">
    <location>
        <begin position="223"/>
        <end position="245"/>
    </location>
</feature>
<evidence type="ECO:0000256" key="12">
    <source>
        <dbReference type="ARBA" id="ARBA00026028"/>
    </source>
</evidence>
<feature type="transmembrane region" description="Helical" evidence="18">
    <location>
        <begin position="181"/>
        <end position="202"/>
    </location>
</feature>
<proteinExistence type="inferred from homology"/>
<comment type="similarity">
    <text evidence="2">Belongs to the OXA1/ALB3/YidC family. Type 1 subfamily.</text>
</comment>
<evidence type="ECO:0000256" key="2">
    <source>
        <dbReference type="ARBA" id="ARBA00010527"/>
    </source>
</evidence>
<dbReference type="GO" id="GO:0015031">
    <property type="term" value="P:protein transport"/>
    <property type="evidence" value="ECO:0007669"/>
    <property type="project" value="UniProtKB-KW"/>
</dbReference>
<dbReference type="GO" id="GO:0051205">
    <property type="term" value="P:protein insertion into membrane"/>
    <property type="evidence" value="ECO:0007669"/>
    <property type="project" value="TreeGrafter"/>
</dbReference>
<name>A0A1N7JHJ8_9CORY</name>
<dbReference type="NCBIfam" id="NF001300">
    <property type="entry name" value="PRK00247.1"/>
    <property type="match status" value="1"/>
</dbReference>
<feature type="domain" description="Membrane insertase YidC/Oxa/ALB C-terminal" evidence="19">
    <location>
        <begin position="33"/>
        <end position="267"/>
    </location>
</feature>
<dbReference type="PANTHER" id="PTHR12428">
    <property type="entry name" value="OXA1"/>
    <property type="match status" value="1"/>
</dbReference>
<organism evidence="20 21">
    <name type="scientific">Corynebacterium appendicis CIP 107643</name>
    <dbReference type="NCBI Taxonomy" id="1161099"/>
    <lineage>
        <taxon>Bacteria</taxon>
        <taxon>Bacillati</taxon>
        <taxon>Actinomycetota</taxon>
        <taxon>Actinomycetes</taxon>
        <taxon>Mycobacteriales</taxon>
        <taxon>Corynebacteriaceae</taxon>
        <taxon>Corynebacterium</taxon>
    </lineage>
</organism>
<evidence type="ECO:0000256" key="15">
    <source>
        <dbReference type="ARBA" id="ARBA00033342"/>
    </source>
</evidence>
<evidence type="ECO:0000313" key="20">
    <source>
        <dbReference type="EMBL" id="SIS48734.1"/>
    </source>
</evidence>
<dbReference type="RefSeq" id="WP_076599451.1">
    <property type="nucleotide sequence ID" value="NZ_CP046976.1"/>
</dbReference>
<feature type="compositionally biased region" description="Basic and acidic residues" evidence="17">
    <location>
        <begin position="334"/>
        <end position="351"/>
    </location>
</feature>
<evidence type="ECO:0000256" key="17">
    <source>
        <dbReference type="SAM" id="MobiDB-lite"/>
    </source>
</evidence>
<evidence type="ECO:0000256" key="14">
    <source>
        <dbReference type="ARBA" id="ARBA00033245"/>
    </source>
</evidence>
<evidence type="ECO:0000313" key="21">
    <source>
        <dbReference type="Proteomes" id="UP000186292"/>
    </source>
</evidence>